<reference evidence="1" key="1">
    <citation type="journal article" date="2015" name="Nature">
        <title>Complex archaea that bridge the gap between prokaryotes and eukaryotes.</title>
        <authorList>
            <person name="Spang A."/>
            <person name="Saw J.H."/>
            <person name="Jorgensen S.L."/>
            <person name="Zaremba-Niedzwiedzka K."/>
            <person name="Martijn J."/>
            <person name="Lind A.E."/>
            <person name="van Eijk R."/>
            <person name="Schleper C."/>
            <person name="Guy L."/>
            <person name="Ettema T.J."/>
        </authorList>
    </citation>
    <scope>NUCLEOTIDE SEQUENCE</scope>
</reference>
<evidence type="ECO:0000313" key="1">
    <source>
        <dbReference type="EMBL" id="KKK66671.1"/>
    </source>
</evidence>
<name>A0A0F9A3B4_9ZZZZ</name>
<dbReference type="AlphaFoldDB" id="A0A0F9A3B4"/>
<sequence>MQRGQPRIIRQKQTLATPERVTVRRCILLIPQRDRQAGKAGPERHPQVANRAIGLGLTISLET</sequence>
<feature type="non-terminal residue" evidence="1">
    <location>
        <position position="63"/>
    </location>
</feature>
<accession>A0A0F9A3B4</accession>
<gene>
    <name evidence="1" type="ORF">LCGC14_2961720</name>
</gene>
<dbReference type="EMBL" id="LAZR01059971">
    <property type="protein sequence ID" value="KKK66671.1"/>
    <property type="molecule type" value="Genomic_DNA"/>
</dbReference>
<protein>
    <submittedName>
        <fullName evidence="1">Uncharacterized protein</fullName>
    </submittedName>
</protein>
<organism evidence="1">
    <name type="scientific">marine sediment metagenome</name>
    <dbReference type="NCBI Taxonomy" id="412755"/>
    <lineage>
        <taxon>unclassified sequences</taxon>
        <taxon>metagenomes</taxon>
        <taxon>ecological metagenomes</taxon>
    </lineage>
</organism>
<proteinExistence type="predicted"/>
<comment type="caution">
    <text evidence="1">The sequence shown here is derived from an EMBL/GenBank/DDBJ whole genome shotgun (WGS) entry which is preliminary data.</text>
</comment>